<keyword evidence="2" id="KW-1185">Reference proteome</keyword>
<sequence length="81" mass="8753">MTYRLDIPADQHDIYKNLPDDARRDIASCLVDAVHDPLGVSEPYGEDDGIVRTLARGRAAVVILIGEQTSTITVLAIAYAG</sequence>
<protein>
    <recommendedName>
        <fullName evidence="3">Type II toxin-antitoxin system RelE/ParE family toxin</fullName>
    </recommendedName>
</protein>
<accession>A0ABV1UEF8</accession>
<evidence type="ECO:0000313" key="2">
    <source>
        <dbReference type="Proteomes" id="UP001470023"/>
    </source>
</evidence>
<evidence type="ECO:0008006" key="3">
    <source>
        <dbReference type="Google" id="ProtNLM"/>
    </source>
</evidence>
<comment type="caution">
    <text evidence="1">The sequence shown here is derived from an EMBL/GenBank/DDBJ whole genome shotgun (WGS) entry which is preliminary data.</text>
</comment>
<evidence type="ECO:0000313" key="1">
    <source>
        <dbReference type="EMBL" id="MER6432091.1"/>
    </source>
</evidence>
<name>A0ABV1UEF8_9ACTN</name>
<reference evidence="1 2" key="1">
    <citation type="submission" date="2024-06" db="EMBL/GenBank/DDBJ databases">
        <title>The Natural Products Discovery Center: Release of the First 8490 Sequenced Strains for Exploring Actinobacteria Biosynthetic Diversity.</title>
        <authorList>
            <person name="Kalkreuter E."/>
            <person name="Kautsar S.A."/>
            <person name="Yang D."/>
            <person name="Bader C.D."/>
            <person name="Teijaro C.N."/>
            <person name="Fluegel L."/>
            <person name="Davis C.M."/>
            <person name="Simpson J.R."/>
            <person name="Lauterbach L."/>
            <person name="Steele A.D."/>
            <person name="Gui C."/>
            <person name="Meng S."/>
            <person name="Li G."/>
            <person name="Viehrig K."/>
            <person name="Ye F."/>
            <person name="Su P."/>
            <person name="Kiefer A.F."/>
            <person name="Nichols A."/>
            <person name="Cepeda A.J."/>
            <person name="Yan W."/>
            <person name="Fan B."/>
            <person name="Jiang Y."/>
            <person name="Adhikari A."/>
            <person name="Zheng C.-J."/>
            <person name="Schuster L."/>
            <person name="Cowan T.M."/>
            <person name="Smanski M.J."/>
            <person name="Chevrette M.G."/>
            <person name="De Carvalho L.P.S."/>
            <person name="Shen B."/>
        </authorList>
    </citation>
    <scope>NUCLEOTIDE SEQUENCE [LARGE SCALE GENOMIC DNA]</scope>
    <source>
        <strain evidence="1 2">NPDC001166</strain>
    </source>
</reference>
<dbReference type="Proteomes" id="UP001470023">
    <property type="component" value="Unassembled WGS sequence"/>
</dbReference>
<organism evidence="1 2">
    <name type="scientific">Streptomyces sp. 900105245</name>
    <dbReference type="NCBI Taxonomy" id="3154379"/>
    <lineage>
        <taxon>Bacteria</taxon>
        <taxon>Bacillati</taxon>
        <taxon>Actinomycetota</taxon>
        <taxon>Actinomycetes</taxon>
        <taxon>Kitasatosporales</taxon>
        <taxon>Streptomycetaceae</taxon>
        <taxon>Streptomyces</taxon>
    </lineage>
</organism>
<dbReference type="EMBL" id="JBEPAZ010000037">
    <property type="protein sequence ID" value="MER6432091.1"/>
    <property type="molecule type" value="Genomic_DNA"/>
</dbReference>
<proteinExistence type="predicted"/>
<gene>
    <name evidence="1" type="ORF">ABT272_30855</name>
</gene>
<dbReference type="RefSeq" id="WP_352064932.1">
    <property type="nucleotide sequence ID" value="NZ_JBEPAZ010000037.1"/>
</dbReference>